<feature type="domain" description="HTH cro/C1-type" evidence="5">
    <location>
        <begin position="2"/>
        <end position="33"/>
    </location>
</feature>
<dbReference type="SUPFAM" id="SSF53822">
    <property type="entry name" value="Periplasmic binding protein-like I"/>
    <property type="match status" value="1"/>
</dbReference>
<evidence type="ECO:0000256" key="1">
    <source>
        <dbReference type="ARBA" id="ARBA00023015"/>
    </source>
</evidence>
<dbReference type="CDD" id="cd19975">
    <property type="entry name" value="PBP1_CcpA-like"/>
    <property type="match status" value="1"/>
</dbReference>
<dbReference type="InterPro" id="IPR010982">
    <property type="entry name" value="Lambda_DNA-bd_dom_sf"/>
</dbReference>
<dbReference type="PROSITE" id="PS50932">
    <property type="entry name" value="HTH_LACI_2"/>
    <property type="match status" value="1"/>
</dbReference>
<dbReference type="AlphaFoldDB" id="A0A429ZE36"/>
<dbReference type="InterPro" id="IPR000843">
    <property type="entry name" value="HTH_LacI"/>
</dbReference>
<sequence length="333" mass="35834">MGISMVEVAAKAGVSVATVSRIMNGKTGFSEETRLKVEGVIAELGYQKNELASSLKRNNSQTIGVIIPSMTTNYHGLIVDGIETKAREAGYSVLLSHSGNDGEFLAQSLQTLGERRVQGILLVSIQPSQDELALLNKLRIPYLFISASSPKLSYPYVKIDDYQGAFEVTTYLISQGHQQIAFVGANLNDQVAGKPRLLGYQAALKAQGLVSQPELVLSGDFGLEKAKQGMLDLLRKKLPVTAVFAASDEAGIGVIKACLSQGLQVPRDISVCGFDDSQTALLSTPELTTLHQPLEEMGEKSVTKLIAVCEGQGSLTSEIFPHRLIERQSVKTL</sequence>
<keyword evidence="3" id="KW-0804">Transcription</keyword>
<dbReference type="Proteomes" id="UP000287239">
    <property type="component" value="Unassembled WGS sequence"/>
</dbReference>
<dbReference type="OrthoDB" id="9796186at2"/>
<organism evidence="6 7">
    <name type="scientific">Vagococcus salmoninarum</name>
    <dbReference type="NCBI Taxonomy" id="2739"/>
    <lineage>
        <taxon>Bacteria</taxon>
        <taxon>Bacillati</taxon>
        <taxon>Bacillota</taxon>
        <taxon>Bacilli</taxon>
        <taxon>Lactobacillales</taxon>
        <taxon>Enterococcaceae</taxon>
        <taxon>Vagococcus</taxon>
    </lineage>
</organism>
<name>A0A429ZE36_9ENTE</name>
<dbReference type="InterPro" id="IPR046335">
    <property type="entry name" value="LacI/GalR-like_sensor"/>
</dbReference>
<dbReference type="GeneID" id="98569361"/>
<keyword evidence="7" id="KW-1185">Reference proteome</keyword>
<gene>
    <name evidence="6" type="ORF">CBF35_13510</name>
</gene>
<reference evidence="6 7" key="1">
    <citation type="submission" date="2017-05" db="EMBL/GenBank/DDBJ databases">
        <title>Vagococcus spp. assemblies.</title>
        <authorList>
            <person name="Gulvik C.A."/>
        </authorList>
    </citation>
    <scope>NUCLEOTIDE SEQUENCE [LARGE SCALE GENOMIC DNA]</scope>
    <source>
        <strain evidence="6 7">NCFB 2777</strain>
    </source>
</reference>
<dbReference type="SUPFAM" id="SSF47413">
    <property type="entry name" value="lambda repressor-like DNA-binding domains"/>
    <property type="match status" value="1"/>
</dbReference>
<dbReference type="GO" id="GO:0003700">
    <property type="term" value="F:DNA-binding transcription factor activity"/>
    <property type="evidence" value="ECO:0007669"/>
    <property type="project" value="TreeGrafter"/>
</dbReference>
<dbReference type="CDD" id="cd01392">
    <property type="entry name" value="HTH_LacI"/>
    <property type="match status" value="1"/>
</dbReference>
<protein>
    <submittedName>
        <fullName evidence="6">Uncharacterized protein</fullName>
    </submittedName>
</protein>
<dbReference type="PANTHER" id="PTHR30146:SF109">
    <property type="entry name" value="HTH-TYPE TRANSCRIPTIONAL REGULATOR GALS"/>
    <property type="match status" value="1"/>
</dbReference>
<evidence type="ECO:0000313" key="6">
    <source>
        <dbReference type="EMBL" id="RST91960.1"/>
    </source>
</evidence>
<evidence type="ECO:0000256" key="2">
    <source>
        <dbReference type="ARBA" id="ARBA00023125"/>
    </source>
</evidence>
<dbReference type="InterPro" id="IPR001387">
    <property type="entry name" value="Cro/C1-type_HTH"/>
</dbReference>
<proteinExistence type="predicted"/>
<dbReference type="Gene3D" id="1.10.260.40">
    <property type="entry name" value="lambda repressor-like DNA-binding domains"/>
    <property type="match status" value="1"/>
</dbReference>
<evidence type="ECO:0000259" key="5">
    <source>
        <dbReference type="PROSITE" id="PS50943"/>
    </source>
</evidence>
<dbReference type="InterPro" id="IPR028082">
    <property type="entry name" value="Peripla_BP_I"/>
</dbReference>
<dbReference type="Gene3D" id="3.40.50.2300">
    <property type="match status" value="2"/>
</dbReference>
<dbReference type="Pfam" id="PF00356">
    <property type="entry name" value="LacI"/>
    <property type="match status" value="1"/>
</dbReference>
<feature type="domain" description="HTH lacI-type" evidence="4">
    <location>
        <begin position="3"/>
        <end position="57"/>
    </location>
</feature>
<accession>A0A429ZE36</accession>
<evidence type="ECO:0000313" key="7">
    <source>
        <dbReference type="Proteomes" id="UP000287239"/>
    </source>
</evidence>
<keyword evidence="2" id="KW-0238">DNA-binding</keyword>
<dbReference type="PANTHER" id="PTHR30146">
    <property type="entry name" value="LACI-RELATED TRANSCRIPTIONAL REPRESSOR"/>
    <property type="match status" value="1"/>
</dbReference>
<dbReference type="RefSeq" id="WP_126782029.1">
    <property type="nucleotide sequence ID" value="NZ_NGJU01000025.1"/>
</dbReference>
<dbReference type="PROSITE" id="PS50943">
    <property type="entry name" value="HTH_CROC1"/>
    <property type="match status" value="1"/>
</dbReference>
<dbReference type="PROSITE" id="PS00356">
    <property type="entry name" value="HTH_LACI_1"/>
    <property type="match status" value="1"/>
</dbReference>
<keyword evidence="1" id="KW-0805">Transcription regulation</keyword>
<evidence type="ECO:0000256" key="3">
    <source>
        <dbReference type="ARBA" id="ARBA00023163"/>
    </source>
</evidence>
<evidence type="ECO:0000259" key="4">
    <source>
        <dbReference type="PROSITE" id="PS50932"/>
    </source>
</evidence>
<comment type="caution">
    <text evidence="6">The sequence shown here is derived from an EMBL/GenBank/DDBJ whole genome shotgun (WGS) entry which is preliminary data.</text>
</comment>
<dbReference type="Pfam" id="PF13377">
    <property type="entry name" value="Peripla_BP_3"/>
    <property type="match status" value="1"/>
</dbReference>
<dbReference type="SMART" id="SM00354">
    <property type="entry name" value="HTH_LACI"/>
    <property type="match status" value="1"/>
</dbReference>
<dbReference type="EMBL" id="NGJU01000025">
    <property type="protein sequence ID" value="RST91960.1"/>
    <property type="molecule type" value="Genomic_DNA"/>
</dbReference>
<dbReference type="GO" id="GO:0000976">
    <property type="term" value="F:transcription cis-regulatory region binding"/>
    <property type="evidence" value="ECO:0007669"/>
    <property type="project" value="TreeGrafter"/>
</dbReference>